<evidence type="ECO:0000313" key="2">
    <source>
        <dbReference type="Proteomes" id="UP001148629"/>
    </source>
</evidence>
<reference evidence="1" key="1">
    <citation type="submission" date="2022-08" db="EMBL/GenBank/DDBJ databases">
        <title>Genome Sequence of Fusarium decemcellulare.</title>
        <authorList>
            <person name="Buettner E."/>
        </authorList>
    </citation>
    <scope>NUCLEOTIDE SEQUENCE</scope>
    <source>
        <strain evidence="1">Babe19</strain>
    </source>
</reference>
<organism evidence="1 2">
    <name type="scientific">Fusarium decemcellulare</name>
    <dbReference type="NCBI Taxonomy" id="57161"/>
    <lineage>
        <taxon>Eukaryota</taxon>
        <taxon>Fungi</taxon>
        <taxon>Dikarya</taxon>
        <taxon>Ascomycota</taxon>
        <taxon>Pezizomycotina</taxon>
        <taxon>Sordariomycetes</taxon>
        <taxon>Hypocreomycetidae</taxon>
        <taxon>Hypocreales</taxon>
        <taxon>Nectriaceae</taxon>
        <taxon>Fusarium</taxon>
        <taxon>Fusarium decemcellulare species complex</taxon>
    </lineage>
</organism>
<evidence type="ECO:0000313" key="1">
    <source>
        <dbReference type="EMBL" id="KAJ3529031.1"/>
    </source>
</evidence>
<dbReference type="EMBL" id="JANRMS010001338">
    <property type="protein sequence ID" value="KAJ3529031.1"/>
    <property type="molecule type" value="Genomic_DNA"/>
</dbReference>
<dbReference type="Proteomes" id="UP001148629">
    <property type="component" value="Unassembled WGS sequence"/>
</dbReference>
<gene>
    <name evidence="1" type="ORF">NM208_g9940</name>
</gene>
<comment type="caution">
    <text evidence="1">The sequence shown here is derived from an EMBL/GenBank/DDBJ whole genome shotgun (WGS) entry which is preliminary data.</text>
</comment>
<name>A0ACC1RZQ4_9HYPO</name>
<accession>A0ACC1RZQ4</accession>
<proteinExistence type="predicted"/>
<protein>
    <submittedName>
        <fullName evidence="1">Uncharacterized protein</fullName>
    </submittedName>
</protein>
<sequence length="349" mass="39202">MYHRILKTIAADERRAKLAKAILRWVSLAVRPLLVDELCHGVQLDLNEKVHNIEHAITATCGQLVIVDQSHRVQLVHETSLHYSGDTKGTTLLEYAADAFSYHLCRSSARNDTTFVGLAAFLENDILRWVEYVAASGNLNPLARAAADIDNYLDMRWLVTKFPRPLLECPSAIHNIIPSFCPMDSEIFKTFGTQEDKLSVMGWREKTWNDYAMCVNHNSEKDPRLASNDEYFVLGSKTGHMFVYDAVSLVIVHELQHPGPISLLKFVTSDGRLVSAGNTDIIVWHVATARILHRSEIPRSPPQDVLLHKSLLTICLSNGELIFRDLGMDHQETIDIFYLGTGLEALDSG</sequence>
<keyword evidence="2" id="KW-1185">Reference proteome</keyword>